<dbReference type="GO" id="GO:0050661">
    <property type="term" value="F:NADP binding"/>
    <property type="evidence" value="ECO:0007669"/>
    <property type="project" value="InterPro"/>
</dbReference>
<feature type="active site" evidence="4">
    <location>
        <position position="186"/>
    </location>
</feature>
<dbReference type="SUPFAM" id="SSF51735">
    <property type="entry name" value="NAD(P)-binding Rossmann-fold domains"/>
    <property type="match status" value="1"/>
</dbReference>
<dbReference type="Proteomes" id="UP000233343">
    <property type="component" value="Unassembled WGS sequence"/>
</dbReference>
<keyword evidence="2" id="KW-0560">Oxidoreductase</keyword>
<evidence type="ECO:0000256" key="1">
    <source>
        <dbReference type="ARBA" id="ARBA00009080"/>
    </source>
</evidence>
<dbReference type="InterPro" id="IPR008927">
    <property type="entry name" value="6-PGluconate_DH-like_C_sf"/>
</dbReference>
<feature type="domain" description="3-hydroxyisobutyrate dehydrogenase-like NAD-binding" evidence="6">
    <location>
        <begin position="180"/>
        <end position="301"/>
    </location>
</feature>
<dbReference type="Gene3D" id="3.40.50.720">
    <property type="entry name" value="NAD(P)-binding Rossmann-like Domain"/>
    <property type="match status" value="1"/>
</dbReference>
<name>A0A2N0ZFL9_9BACI</name>
<feature type="domain" description="6-phosphogluconate dehydrogenase NADP-binding" evidence="5">
    <location>
        <begin position="17"/>
        <end position="177"/>
    </location>
</feature>
<dbReference type="EMBL" id="PISD01000030">
    <property type="protein sequence ID" value="PKG28304.1"/>
    <property type="molecule type" value="Genomic_DNA"/>
</dbReference>
<dbReference type="InterPro" id="IPR006115">
    <property type="entry name" value="6PGDH_NADP-bd"/>
</dbReference>
<organism evidence="7 8">
    <name type="scientific">Cytobacillus horneckiae</name>
    <dbReference type="NCBI Taxonomy" id="549687"/>
    <lineage>
        <taxon>Bacteria</taxon>
        <taxon>Bacillati</taxon>
        <taxon>Bacillota</taxon>
        <taxon>Bacilli</taxon>
        <taxon>Bacillales</taxon>
        <taxon>Bacillaceae</taxon>
        <taxon>Cytobacillus</taxon>
    </lineage>
</organism>
<dbReference type="AlphaFoldDB" id="A0A2N0ZFL9"/>
<gene>
    <name evidence="7" type="ORF">CWS20_13925</name>
</gene>
<keyword evidence="3" id="KW-0520">NAD</keyword>
<dbReference type="InterPro" id="IPR015815">
    <property type="entry name" value="HIBADH-related"/>
</dbReference>
<evidence type="ECO:0000313" key="7">
    <source>
        <dbReference type="EMBL" id="PKG28304.1"/>
    </source>
</evidence>
<reference evidence="7 8" key="1">
    <citation type="journal article" date="2010" name="Int. J. Syst. Evol. Microbiol.">
        <title>Bacillus horneckiae sp. nov., isolated from a spacecraft-assembly clean room.</title>
        <authorList>
            <person name="Vaishampayan P."/>
            <person name="Probst A."/>
            <person name="Krishnamurthi S."/>
            <person name="Ghosh S."/>
            <person name="Osman S."/>
            <person name="McDowall A."/>
            <person name="Ruckmani A."/>
            <person name="Mayilraj S."/>
            <person name="Venkateswaran K."/>
        </authorList>
    </citation>
    <scope>NUCLEOTIDE SEQUENCE [LARGE SCALE GENOMIC DNA]</scope>
    <source>
        <strain evidence="8">1PO1SC</strain>
    </source>
</reference>
<dbReference type="PANTHER" id="PTHR22981">
    <property type="entry name" value="3-HYDROXYISOBUTYRATE DEHYDROGENASE-RELATED"/>
    <property type="match status" value="1"/>
</dbReference>
<dbReference type="PANTHER" id="PTHR22981:SF7">
    <property type="entry name" value="3-HYDROXYISOBUTYRATE DEHYDROGENASE, MITOCHONDRIAL"/>
    <property type="match status" value="1"/>
</dbReference>
<dbReference type="InterPro" id="IPR013328">
    <property type="entry name" value="6PGD_dom2"/>
</dbReference>
<dbReference type="SUPFAM" id="SSF48179">
    <property type="entry name" value="6-phosphogluconate dehydrogenase C-terminal domain-like"/>
    <property type="match status" value="1"/>
</dbReference>
<dbReference type="GO" id="GO:0016616">
    <property type="term" value="F:oxidoreductase activity, acting on the CH-OH group of donors, NAD or NADP as acceptor"/>
    <property type="evidence" value="ECO:0007669"/>
    <property type="project" value="TreeGrafter"/>
</dbReference>
<comment type="caution">
    <text evidence="7">The sequence shown here is derived from an EMBL/GenBank/DDBJ whole genome shotgun (WGS) entry which is preliminary data.</text>
</comment>
<keyword evidence="8" id="KW-1185">Reference proteome</keyword>
<evidence type="ECO:0000313" key="8">
    <source>
        <dbReference type="Proteomes" id="UP000233343"/>
    </source>
</evidence>
<sequence>MMMRKGSSDKGAESMKKVGFIGVGKMGRYMAENLLDSGYELTVYDSNSEAAKPLSERGAVVAASIQELGMQHEVVITMVPNSSIVESVVLGDGGLLHSMKTGGTIIDMSSAYVLSTKELAQKGRASGITLIDAPVSGGVKGAKEGSLTIMVGADKEEDFLKAIPILRVMGKKVNHVGSTGSGHALKAINNYLSATSLYATTEAMMLIKKLGIDQKVALEIINSSSGQSFSTHYKFPSFILPRSFNSGFSLDLLLKDVGMVTNIAKDMKVPVLLASLVEQIYEGASISGNLEQDHTEIIKFLERISNDRLQSKEAFT</sequence>
<dbReference type="Pfam" id="PF03446">
    <property type="entry name" value="NAD_binding_2"/>
    <property type="match status" value="1"/>
</dbReference>
<evidence type="ECO:0000256" key="4">
    <source>
        <dbReference type="PIRSR" id="PIRSR000103-1"/>
    </source>
</evidence>
<evidence type="ECO:0000256" key="3">
    <source>
        <dbReference type="ARBA" id="ARBA00023027"/>
    </source>
</evidence>
<accession>A0A2N0ZFL9</accession>
<dbReference type="PIRSF" id="PIRSF000103">
    <property type="entry name" value="HIBADH"/>
    <property type="match status" value="1"/>
</dbReference>
<evidence type="ECO:0000256" key="2">
    <source>
        <dbReference type="ARBA" id="ARBA00023002"/>
    </source>
</evidence>
<comment type="similarity">
    <text evidence="1">Belongs to the HIBADH-related family.</text>
</comment>
<evidence type="ECO:0000259" key="6">
    <source>
        <dbReference type="Pfam" id="PF14833"/>
    </source>
</evidence>
<dbReference type="InterPro" id="IPR036291">
    <property type="entry name" value="NAD(P)-bd_dom_sf"/>
</dbReference>
<dbReference type="GO" id="GO:0051287">
    <property type="term" value="F:NAD binding"/>
    <property type="evidence" value="ECO:0007669"/>
    <property type="project" value="InterPro"/>
</dbReference>
<evidence type="ECO:0000259" key="5">
    <source>
        <dbReference type="Pfam" id="PF03446"/>
    </source>
</evidence>
<dbReference type="Pfam" id="PF14833">
    <property type="entry name" value="NAD_binding_11"/>
    <property type="match status" value="1"/>
</dbReference>
<protein>
    <submittedName>
        <fullName evidence="7">NAD(P)-dependent oxidoreductase</fullName>
    </submittedName>
</protein>
<proteinExistence type="inferred from homology"/>
<dbReference type="InterPro" id="IPR029154">
    <property type="entry name" value="HIBADH-like_NADP-bd"/>
</dbReference>
<dbReference type="Gene3D" id="1.10.1040.10">
    <property type="entry name" value="N-(1-d-carboxylethyl)-l-norvaline Dehydrogenase, domain 2"/>
    <property type="match status" value="1"/>
</dbReference>